<feature type="modified residue" description="4-aspartylphosphate" evidence="2">
    <location>
        <position position="430"/>
    </location>
</feature>
<proteinExistence type="predicted"/>
<organism evidence="5 6">
    <name type="scientific">Anaeromyxobacter diazotrophicus</name>
    <dbReference type="NCBI Taxonomy" id="2590199"/>
    <lineage>
        <taxon>Bacteria</taxon>
        <taxon>Pseudomonadati</taxon>
        <taxon>Myxococcota</taxon>
        <taxon>Myxococcia</taxon>
        <taxon>Myxococcales</taxon>
        <taxon>Cystobacterineae</taxon>
        <taxon>Anaeromyxobacteraceae</taxon>
        <taxon>Anaeromyxobacter</taxon>
    </lineage>
</organism>
<dbReference type="Pfam" id="PF07238">
    <property type="entry name" value="PilZ"/>
    <property type="match status" value="1"/>
</dbReference>
<gene>
    <name evidence="5" type="ORF">AMYX_23010</name>
</gene>
<dbReference type="SUPFAM" id="SSF141371">
    <property type="entry name" value="PilZ domain-like"/>
    <property type="match status" value="1"/>
</dbReference>
<feature type="compositionally biased region" description="Low complexity" evidence="3">
    <location>
        <begin position="268"/>
        <end position="288"/>
    </location>
</feature>
<feature type="domain" description="Response regulatory" evidence="4">
    <location>
        <begin position="379"/>
        <end position="497"/>
    </location>
</feature>
<accession>A0A7I9VN62</accession>
<dbReference type="AlphaFoldDB" id="A0A7I9VN62"/>
<dbReference type="PANTHER" id="PTHR44591">
    <property type="entry name" value="STRESS RESPONSE REGULATOR PROTEIN 1"/>
    <property type="match status" value="1"/>
</dbReference>
<dbReference type="InterPro" id="IPR050595">
    <property type="entry name" value="Bact_response_regulator"/>
</dbReference>
<dbReference type="GO" id="GO:0035438">
    <property type="term" value="F:cyclic-di-GMP binding"/>
    <property type="evidence" value="ECO:0007669"/>
    <property type="project" value="InterPro"/>
</dbReference>
<evidence type="ECO:0000256" key="3">
    <source>
        <dbReference type="SAM" id="MobiDB-lite"/>
    </source>
</evidence>
<evidence type="ECO:0000256" key="1">
    <source>
        <dbReference type="ARBA" id="ARBA00022553"/>
    </source>
</evidence>
<protein>
    <recommendedName>
        <fullName evidence="4">Response regulatory domain-containing protein</fullName>
    </recommendedName>
</protein>
<keyword evidence="6" id="KW-1185">Reference proteome</keyword>
<dbReference type="PROSITE" id="PS50110">
    <property type="entry name" value="RESPONSE_REGULATORY"/>
    <property type="match status" value="1"/>
</dbReference>
<dbReference type="Gene3D" id="3.40.50.2300">
    <property type="match status" value="1"/>
</dbReference>
<dbReference type="CDD" id="cd00156">
    <property type="entry name" value="REC"/>
    <property type="match status" value="1"/>
</dbReference>
<dbReference type="PANTHER" id="PTHR44591:SF3">
    <property type="entry name" value="RESPONSE REGULATORY DOMAIN-CONTAINING PROTEIN"/>
    <property type="match status" value="1"/>
</dbReference>
<name>A0A7I9VN62_9BACT</name>
<dbReference type="Proteomes" id="UP000503640">
    <property type="component" value="Unassembled WGS sequence"/>
</dbReference>
<dbReference type="InterPro" id="IPR009875">
    <property type="entry name" value="PilZ_domain"/>
</dbReference>
<dbReference type="Pfam" id="PF00072">
    <property type="entry name" value="Response_reg"/>
    <property type="match status" value="1"/>
</dbReference>
<dbReference type="EMBL" id="BJTG01000005">
    <property type="protein sequence ID" value="GEJ57560.1"/>
    <property type="molecule type" value="Genomic_DNA"/>
</dbReference>
<dbReference type="InterPro" id="IPR001789">
    <property type="entry name" value="Sig_transdc_resp-reg_receiver"/>
</dbReference>
<feature type="region of interest" description="Disordered" evidence="3">
    <location>
        <begin position="262"/>
        <end position="292"/>
    </location>
</feature>
<evidence type="ECO:0000256" key="2">
    <source>
        <dbReference type="PROSITE-ProRule" id="PRU00169"/>
    </source>
</evidence>
<sequence length="505" mass="52989">MEPLPGIVALAAVFDRARGARLDAAERFVSSLPRLFPDALVGCDLAWQPRAAVFVVVMRFSERRFGAEGRRRLDFWLARAGVRSTALAEVSAAQRASFFSNLEACQARVMGVAPDRLALDAADLFTAAGAPPARAARAGAGPVLAMDVGGPGWEGVRYVAEEASLFIPGLLAPAAGDELVLALRVPGLERPFETRAMVAWVRTADDGGGAQPGFALTLRDAAPELLGALAARQPPAVSLSAAALRAFPRYVVKAPVVVTPWAEGGEGAPRAEPPAAALEGEEQGAAGPSLAEYGGDEELTGDYLENLSQGGAFVRTAHPRAVGERVRLGLRLPGGESFSAPALVATVTDKGMGVSFDLDEAGQQRLAAAITHLSARARRALVVDDDAVVRRMLQESLQQRGFEVLTADDGSSGLSLLADELLALDLLVTDVRMRKMDGEAFIRTIRRAGGEADLAIVAMTGGLEGDLEQRLQKEGADAVLDKALGPELIAQAADAVLERKRTAQA</sequence>
<evidence type="ECO:0000259" key="4">
    <source>
        <dbReference type="PROSITE" id="PS50110"/>
    </source>
</evidence>
<evidence type="ECO:0000313" key="6">
    <source>
        <dbReference type="Proteomes" id="UP000503640"/>
    </source>
</evidence>
<dbReference type="InterPro" id="IPR011006">
    <property type="entry name" value="CheY-like_superfamily"/>
</dbReference>
<dbReference type="SUPFAM" id="SSF52172">
    <property type="entry name" value="CheY-like"/>
    <property type="match status" value="1"/>
</dbReference>
<comment type="caution">
    <text evidence="5">The sequence shown here is derived from an EMBL/GenBank/DDBJ whole genome shotgun (WGS) entry which is preliminary data.</text>
</comment>
<dbReference type="Gene3D" id="2.40.10.220">
    <property type="entry name" value="predicted glycosyltransferase like domains"/>
    <property type="match status" value="2"/>
</dbReference>
<keyword evidence="1 2" id="KW-0597">Phosphoprotein</keyword>
<evidence type="ECO:0000313" key="5">
    <source>
        <dbReference type="EMBL" id="GEJ57560.1"/>
    </source>
</evidence>
<dbReference type="GO" id="GO:0000160">
    <property type="term" value="P:phosphorelay signal transduction system"/>
    <property type="evidence" value="ECO:0007669"/>
    <property type="project" value="InterPro"/>
</dbReference>
<dbReference type="SMART" id="SM00448">
    <property type="entry name" value="REC"/>
    <property type="match status" value="1"/>
</dbReference>
<dbReference type="RefSeq" id="WP_176065249.1">
    <property type="nucleotide sequence ID" value="NZ_BJTG01000005.1"/>
</dbReference>
<reference evidence="6" key="1">
    <citation type="journal article" date="2020" name="Appl. Environ. Microbiol.">
        <title>Diazotrophic Anaeromyxobacter Isolates from Soils.</title>
        <authorList>
            <person name="Masuda Y."/>
            <person name="Yamanaka H."/>
            <person name="Xu Z.X."/>
            <person name="Shiratori Y."/>
            <person name="Aono T."/>
            <person name="Amachi S."/>
            <person name="Senoo K."/>
            <person name="Itoh H."/>
        </authorList>
    </citation>
    <scope>NUCLEOTIDE SEQUENCE [LARGE SCALE GENOMIC DNA]</scope>
    <source>
        <strain evidence="6">R267</strain>
    </source>
</reference>